<name>A0A066RHX5_9GAMM</name>
<dbReference type="CDD" id="cd01949">
    <property type="entry name" value="GGDEF"/>
    <property type="match status" value="1"/>
</dbReference>
<organism evidence="5 6">
    <name type="scientific">Photobacterium galatheae</name>
    <dbReference type="NCBI Taxonomy" id="1654360"/>
    <lineage>
        <taxon>Bacteria</taxon>
        <taxon>Pseudomonadati</taxon>
        <taxon>Pseudomonadota</taxon>
        <taxon>Gammaproteobacteria</taxon>
        <taxon>Vibrionales</taxon>
        <taxon>Vibrionaceae</taxon>
        <taxon>Photobacterium</taxon>
    </lineage>
</organism>
<comment type="catalytic activity">
    <reaction evidence="2">
        <text>2 GTP = 3',3'-c-di-GMP + 2 diphosphate</text>
        <dbReference type="Rhea" id="RHEA:24898"/>
        <dbReference type="ChEBI" id="CHEBI:33019"/>
        <dbReference type="ChEBI" id="CHEBI:37565"/>
        <dbReference type="ChEBI" id="CHEBI:58805"/>
        <dbReference type="EC" id="2.7.7.65"/>
    </reaction>
</comment>
<dbReference type="EC" id="2.7.7.65" evidence="1"/>
<feature type="transmembrane region" description="Helical" evidence="3">
    <location>
        <begin position="94"/>
        <end position="111"/>
    </location>
</feature>
<gene>
    <name evidence="5" type="ORF">EA58_19940</name>
</gene>
<feature type="transmembrane region" description="Helical" evidence="3">
    <location>
        <begin position="57"/>
        <end position="74"/>
    </location>
</feature>
<dbReference type="NCBIfam" id="TIGR00254">
    <property type="entry name" value="GGDEF"/>
    <property type="match status" value="1"/>
</dbReference>
<dbReference type="SUPFAM" id="SSF55073">
    <property type="entry name" value="Nucleotide cyclase"/>
    <property type="match status" value="1"/>
</dbReference>
<keyword evidence="3" id="KW-0812">Transmembrane</keyword>
<feature type="domain" description="GGDEF" evidence="4">
    <location>
        <begin position="164"/>
        <end position="287"/>
    </location>
</feature>
<feature type="transmembrane region" description="Helical" evidence="3">
    <location>
        <begin position="33"/>
        <end position="50"/>
    </location>
</feature>
<evidence type="ECO:0000313" key="5">
    <source>
        <dbReference type="EMBL" id="KDM89929.1"/>
    </source>
</evidence>
<dbReference type="EMBL" id="JMIB01000040">
    <property type="protein sequence ID" value="KDM89929.1"/>
    <property type="molecule type" value="Genomic_DNA"/>
</dbReference>
<keyword evidence="3" id="KW-1133">Transmembrane helix</keyword>
<feature type="transmembrane region" description="Helical" evidence="3">
    <location>
        <begin position="7"/>
        <end position="27"/>
    </location>
</feature>
<dbReference type="STRING" id="1654360.EA58_19940"/>
<dbReference type="PANTHER" id="PTHR45138">
    <property type="entry name" value="REGULATORY COMPONENTS OF SENSORY TRANSDUCTION SYSTEM"/>
    <property type="match status" value="1"/>
</dbReference>
<evidence type="ECO:0000256" key="2">
    <source>
        <dbReference type="ARBA" id="ARBA00034247"/>
    </source>
</evidence>
<keyword evidence="6" id="KW-1185">Reference proteome</keyword>
<comment type="caution">
    <text evidence="5">The sequence shown here is derived from an EMBL/GenBank/DDBJ whole genome shotgun (WGS) entry which is preliminary data.</text>
</comment>
<evidence type="ECO:0000256" key="3">
    <source>
        <dbReference type="SAM" id="Phobius"/>
    </source>
</evidence>
<dbReference type="InterPro" id="IPR000160">
    <property type="entry name" value="GGDEF_dom"/>
</dbReference>
<dbReference type="RefSeq" id="WP_036756617.1">
    <property type="nucleotide sequence ID" value="NZ_JAGSGC010000007.1"/>
</dbReference>
<dbReference type="PROSITE" id="PS50887">
    <property type="entry name" value="GGDEF"/>
    <property type="match status" value="1"/>
</dbReference>
<dbReference type="GO" id="GO:0043709">
    <property type="term" value="P:cell adhesion involved in single-species biofilm formation"/>
    <property type="evidence" value="ECO:0007669"/>
    <property type="project" value="TreeGrafter"/>
</dbReference>
<proteinExistence type="predicted"/>
<sequence length="287" mass="32391">MKKISQLPTGLTIIVCLGVLGTTFIPMKGNLDAVTSSLTLALIMLLVREVASKEMKVLLLVSACTYGLGVIADLLDEIPELSTHWLLMRTDDVFSNIGVFLLCFCFIKILHQRRELIVRLKEQVAKSRALELELSRQALQDDLTGLQNRRSLFRRFDHMAIHLNRGIMAYIDIDNFKQVNDRLGHHQGDLVLVEIANILFRHSPTGSQIYRIGGDEFVVLLPSADQAQSQEWLEQLYEQTLSLRETFKLGISVGLTPFHPGNLSDPDMLLAKADNAMYEDKEQKARC</sequence>
<dbReference type="InterPro" id="IPR029787">
    <property type="entry name" value="Nucleotide_cyclase"/>
</dbReference>
<dbReference type="InterPro" id="IPR043128">
    <property type="entry name" value="Rev_trsase/Diguanyl_cyclase"/>
</dbReference>
<dbReference type="SMART" id="SM00267">
    <property type="entry name" value="GGDEF"/>
    <property type="match status" value="1"/>
</dbReference>
<accession>A0A066RHX5</accession>
<dbReference type="Proteomes" id="UP000027192">
    <property type="component" value="Unassembled WGS sequence"/>
</dbReference>
<dbReference type="AlphaFoldDB" id="A0A066RHX5"/>
<dbReference type="Pfam" id="PF00990">
    <property type="entry name" value="GGDEF"/>
    <property type="match status" value="1"/>
</dbReference>
<dbReference type="GO" id="GO:0005886">
    <property type="term" value="C:plasma membrane"/>
    <property type="evidence" value="ECO:0007669"/>
    <property type="project" value="TreeGrafter"/>
</dbReference>
<dbReference type="InterPro" id="IPR050469">
    <property type="entry name" value="Diguanylate_Cyclase"/>
</dbReference>
<keyword evidence="3" id="KW-0472">Membrane</keyword>
<dbReference type="Gene3D" id="3.30.70.270">
    <property type="match status" value="1"/>
</dbReference>
<dbReference type="GO" id="GO:1902201">
    <property type="term" value="P:negative regulation of bacterial-type flagellum-dependent cell motility"/>
    <property type="evidence" value="ECO:0007669"/>
    <property type="project" value="TreeGrafter"/>
</dbReference>
<evidence type="ECO:0000256" key="1">
    <source>
        <dbReference type="ARBA" id="ARBA00012528"/>
    </source>
</evidence>
<evidence type="ECO:0000313" key="6">
    <source>
        <dbReference type="Proteomes" id="UP000027192"/>
    </source>
</evidence>
<evidence type="ECO:0000259" key="4">
    <source>
        <dbReference type="PROSITE" id="PS50887"/>
    </source>
</evidence>
<reference evidence="5 6" key="1">
    <citation type="submission" date="2014-04" db="EMBL/GenBank/DDBJ databases">
        <title>Draft genome sequence of Photobacterium halotolerans S2753: a solonamide, ngercheumicin and holomycin producer.</title>
        <authorList>
            <person name="Machado H.R."/>
            <person name="Gram L."/>
        </authorList>
    </citation>
    <scope>NUCLEOTIDE SEQUENCE [LARGE SCALE GENOMIC DNA]</scope>
    <source>
        <strain evidence="5 6">S2753</strain>
    </source>
</reference>
<dbReference type="OrthoDB" id="70510at2"/>
<dbReference type="PANTHER" id="PTHR45138:SF9">
    <property type="entry name" value="DIGUANYLATE CYCLASE DGCM-RELATED"/>
    <property type="match status" value="1"/>
</dbReference>
<protein>
    <recommendedName>
        <fullName evidence="1">diguanylate cyclase</fullName>
        <ecNumber evidence="1">2.7.7.65</ecNumber>
    </recommendedName>
</protein>
<dbReference type="GO" id="GO:0052621">
    <property type="term" value="F:diguanylate cyclase activity"/>
    <property type="evidence" value="ECO:0007669"/>
    <property type="project" value="UniProtKB-EC"/>
</dbReference>